<gene>
    <name evidence="1" type="primary">PmlGA01_080012500</name>
    <name evidence="1" type="ORF">PMLGA01_080012500</name>
</gene>
<dbReference type="Proteomes" id="UP000219799">
    <property type="component" value="Chromosome 8"/>
</dbReference>
<organism evidence="1 2">
    <name type="scientific">Plasmodium malariae</name>
    <dbReference type="NCBI Taxonomy" id="5858"/>
    <lineage>
        <taxon>Eukaryota</taxon>
        <taxon>Sar</taxon>
        <taxon>Alveolata</taxon>
        <taxon>Apicomplexa</taxon>
        <taxon>Aconoidasida</taxon>
        <taxon>Haemosporida</taxon>
        <taxon>Plasmodiidae</taxon>
        <taxon>Plasmodium</taxon>
        <taxon>Plasmodium (Plasmodium)</taxon>
    </lineage>
</organism>
<dbReference type="VEuPathDB" id="PlasmoDB:PmUG01_08025400"/>
<evidence type="ECO:0000313" key="1">
    <source>
        <dbReference type="EMBL" id="SBT79163.1"/>
    </source>
</evidence>
<protein>
    <submittedName>
        <fullName evidence="1">Metallopeptidase, putative</fullName>
    </submittedName>
</protein>
<evidence type="ECO:0000313" key="2">
    <source>
        <dbReference type="Proteomes" id="UP000219799"/>
    </source>
</evidence>
<reference evidence="1 2" key="1">
    <citation type="submission" date="2016-06" db="EMBL/GenBank/DDBJ databases">
        <authorList>
            <consortium name="Pathogen Informatics"/>
        </authorList>
    </citation>
    <scope>NUCLEOTIDE SEQUENCE [LARGE SCALE GENOMIC DNA]</scope>
    <source>
        <strain evidence="1">PmlGA01</strain>
    </source>
</reference>
<dbReference type="EMBL" id="LT594496">
    <property type="protein sequence ID" value="SBT79163.1"/>
    <property type="molecule type" value="Genomic_DNA"/>
</dbReference>
<name>A0A1C3KY64_PLAMA</name>
<dbReference type="AlphaFoldDB" id="A0A1C3KY64"/>
<sequence length="251" mass="28455">MAAEAAEKRLINNFISKDGQIVNLSLESCLTPEQYEYIFKNRKEYDDKICSLNQEVIIIDPITNSSKNVGRENEENSLNVKKKNSLTMTILESKEINEDINTGIKEDISKGISEDISKGINKDISKGINEDINTGINKSTHKNFVNSNIYYVRDTKYPHVQIGSESFLNVQANNQKIEYASKKECNTDTKDVILSNDMVTIPEMNGGNSVHILKVKRGRNKGKNTQKGNYSIISDNLYNDKNKRRKIIVLD</sequence>
<accession>A0A1C3KY64</accession>
<proteinExistence type="predicted"/>